<feature type="transmembrane region" description="Helical" evidence="2">
    <location>
        <begin position="68"/>
        <end position="87"/>
    </location>
</feature>
<feature type="transmembrane region" description="Helical" evidence="2">
    <location>
        <begin position="93"/>
        <end position="114"/>
    </location>
</feature>
<feature type="transmembrane region" description="Helical" evidence="2">
    <location>
        <begin position="184"/>
        <end position="207"/>
    </location>
</feature>
<feature type="transmembrane region" description="Helical" evidence="2">
    <location>
        <begin position="256"/>
        <end position="277"/>
    </location>
</feature>
<keyword evidence="2" id="KW-1133">Transmembrane helix</keyword>
<keyword evidence="2" id="KW-0812">Transmembrane</keyword>
<accession>A0A9D1I1T0</accession>
<dbReference type="Proteomes" id="UP000824090">
    <property type="component" value="Unassembled WGS sequence"/>
</dbReference>
<evidence type="ECO:0000313" key="5">
    <source>
        <dbReference type="Proteomes" id="UP000824090"/>
    </source>
</evidence>
<dbReference type="Pfam" id="PF00892">
    <property type="entry name" value="EamA"/>
    <property type="match status" value="1"/>
</dbReference>
<reference evidence="4" key="1">
    <citation type="submission" date="2020-10" db="EMBL/GenBank/DDBJ databases">
        <authorList>
            <person name="Gilroy R."/>
        </authorList>
    </citation>
    <scope>NUCLEOTIDE SEQUENCE</scope>
    <source>
        <strain evidence="4">ChiHcec3-6078</strain>
    </source>
</reference>
<feature type="transmembrane region" description="Helical" evidence="2">
    <location>
        <begin position="121"/>
        <end position="139"/>
    </location>
</feature>
<evidence type="ECO:0000256" key="1">
    <source>
        <dbReference type="ARBA" id="ARBA00007362"/>
    </source>
</evidence>
<protein>
    <submittedName>
        <fullName evidence="4">EamA family transporter</fullName>
    </submittedName>
</protein>
<feature type="transmembrane region" description="Helical" evidence="2">
    <location>
        <begin position="145"/>
        <end position="163"/>
    </location>
</feature>
<dbReference type="EMBL" id="DVMP01000143">
    <property type="protein sequence ID" value="HIU26369.1"/>
    <property type="molecule type" value="Genomic_DNA"/>
</dbReference>
<dbReference type="InterPro" id="IPR000620">
    <property type="entry name" value="EamA_dom"/>
</dbReference>
<dbReference type="InterPro" id="IPR037185">
    <property type="entry name" value="EmrE-like"/>
</dbReference>
<dbReference type="SUPFAM" id="SSF103481">
    <property type="entry name" value="Multidrug resistance efflux transporter EmrE"/>
    <property type="match status" value="1"/>
</dbReference>
<feature type="transmembrane region" description="Helical" evidence="2">
    <location>
        <begin position="283"/>
        <end position="301"/>
    </location>
</feature>
<keyword evidence="2" id="KW-0472">Membrane</keyword>
<evidence type="ECO:0000313" key="4">
    <source>
        <dbReference type="EMBL" id="HIU26369.1"/>
    </source>
</evidence>
<organism evidence="4 5">
    <name type="scientific">Candidatus Allocopromorpha excrementigallinarum</name>
    <dbReference type="NCBI Taxonomy" id="2840742"/>
    <lineage>
        <taxon>Bacteria</taxon>
        <taxon>Bacillati</taxon>
        <taxon>Bacillota</taxon>
        <taxon>Clostridia</taxon>
        <taxon>Eubacteriales</taxon>
        <taxon>Eubacteriaceae</taxon>
        <taxon>Eubacteriaceae incertae sedis</taxon>
        <taxon>Candidatus Allocopromorpha</taxon>
    </lineage>
</organism>
<feature type="domain" description="EamA" evidence="3">
    <location>
        <begin position="26"/>
        <end position="137"/>
    </location>
</feature>
<comment type="similarity">
    <text evidence="1">Belongs to the EamA transporter family.</text>
</comment>
<feature type="transmembrane region" description="Helical" evidence="2">
    <location>
        <begin position="20"/>
        <end position="47"/>
    </location>
</feature>
<evidence type="ECO:0000256" key="2">
    <source>
        <dbReference type="SAM" id="Phobius"/>
    </source>
</evidence>
<dbReference type="AlphaFoldDB" id="A0A9D1I1T0"/>
<evidence type="ECO:0000259" key="3">
    <source>
        <dbReference type="Pfam" id="PF00892"/>
    </source>
</evidence>
<reference evidence="4" key="2">
    <citation type="journal article" date="2021" name="PeerJ">
        <title>Extensive microbial diversity within the chicken gut microbiome revealed by metagenomics and culture.</title>
        <authorList>
            <person name="Gilroy R."/>
            <person name="Ravi A."/>
            <person name="Getino M."/>
            <person name="Pursley I."/>
            <person name="Horton D.L."/>
            <person name="Alikhan N.F."/>
            <person name="Baker D."/>
            <person name="Gharbi K."/>
            <person name="Hall N."/>
            <person name="Watson M."/>
            <person name="Adriaenssens E.M."/>
            <person name="Foster-Nyarko E."/>
            <person name="Jarju S."/>
            <person name="Secka A."/>
            <person name="Antonio M."/>
            <person name="Oren A."/>
            <person name="Chaudhuri R.R."/>
            <person name="La Ragione R."/>
            <person name="Hildebrand F."/>
            <person name="Pallen M.J."/>
        </authorList>
    </citation>
    <scope>NUCLEOTIDE SEQUENCE</scope>
    <source>
        <strain evidence="4">ChiHcec3-6078</strain>
    </source>
</reference>
<sequence length="313" mass="32923">QNFNVAASGQISGDFVNTLLASYVLSVFTLGICELMGGVIAILFNVLVKGCPIAEYGRILGVKSSRTILLASLISSPIATAAAVMAIAQCGSTYANCIIGLTPAITAILGMIILKEKTGVRVWFGIICSTVGVLIATFGPPEGVINFYSGIALACVCPVAYAVENIISVHALDVSDSMLACPMYRMIGCAILEFIICIIVCAVTGHLDWLTLILSLITSSPLCMLFLLCTAVFMAIQYNGTYASYAYCGATKASAILWTGTIWTIPIGFAMSAMHILDYSVTVQGIIGAVFVVIGIGLVVAKPSELFSLRNNN</sequence>
<name>A0A9D1I1T0_9FIRM</name>
<comment type="caution">
    <text evidence="4">The sequence shown here is derived from an EMBL/GenBank/DDBJ whole genome shotgun (WGS) entry which is preliminary data.</text>
</comment>
<dbReference type="GO" id="GO:0016020">
    <property type="term" value="C:membrane"/>
    <property type="evidence" value="ECO:0007669"/>
    <property type="project" value="InterPro"/>
</dbReference>
<feature type="non-terminal residue" evidence="4">
    <location>
        <position position="1"/>
    </location>
</feature>
<feature type="transmembrane region" description="Helical" evidence="2">
    <location>
        <begin position="213"/>
        <end position="236"/>
    </location>
</feature>
<gene>
    <name evidence="4" type="ORF">IAC50_07760</name>
</gene>
<proteinExistence type="inferred from homology"/>